<protein>
    <submittedName>
        <fullName evidence="3">Sulfatase-modifying factor enzyme 1</fullName>
    </submittedName>
</protein>
<evidence type="ECO:0000259" key="2">
    <source>
        <dbReference type="Pfam" id="PF03781"/>
    </source>
</evidence>
<dbReference type="AlphaFoldDB" id="A0A450SYC8"/>
<keyword evidence="1" id="KW-1133">Transmembrane helix</keyword>
<accession>A0A450SYC8</accession>
<dbReference type="SUPFAM" id="SSF56436">
    <property type="entry name" value="C-type lectin-like"/>
    <property type="match status" value="1"/>
</dbReference>
<keyword evidence="1" id="KW-0812">Transmembrane</keyword>
<dbReference type="InterPro" id="IPR042095">
    <property type="entry name" value="SUMF_sf"/>
</dbReference>
<dbReference type="Pfam" id="PF03781">
    <property type="entry name" value="FGE-sulfatase"/>
    <property type="match status" value="1"/>
</dbReference>
<feature type="transmembrane region" description="Helical" evidence="1">
    <location>
        <begin position="56"/>
        <end position="77"/>
    </location>
</feature>
<organism evidence="3">
    <name type="scientific">Candidatus Kentrum sp. FW</name>
    <dbReference type="NCBI Taxonomy" id="2126338"/>
    <lineage>
        <taxon>Bacteria</taxon>
        <taxon>Pseudomonadati</taxon>
        <taxon>Pseudomonadota</taxon>
        <taxon>Gammaproteobacteria</taxon>
        <taxon>Candidatus Kentrum</taxon>
    </lineage>
</organism>
<evidence type="ECO:0000256" key="1">
    <source>
        <dbReference type="SAM" id="Phobius"/>
    </source>
</evidence>
<dbReference type="InterPro" id="IPR005532">
    <property type="entry name" value="SUMF_dom"/>
</dbReference>
<feature type="transmembrane region" description="Helical" evidence="1">
    <location>
        <begin position="12"/>
        <end position="35"/>
    </location>
</feature>
<dbReference type="Gene3D" id="3.90.1580.10">
    <property type="entry name" value="paralog of FGE (formylglycine-generating enzyme)"/>
    <property type="match status" value="1"/>
</dbReference>
<keyword evidence="1" id="KW-0472">Membrane</keyword>
<evidence type="ECO:0000313" key="3">
    <source>
        <dbReference type="EMBL" id="VFJ59220.1"/>
    </source>
</evidence>
<dbReference type="InterPro" id="IPR016187">
    <property type="entry name" value="CTDL_fold"/>
</dbReference>
<dbReference type="EMBL" id="CAADEW010000089">
    <property type="protein sequence ID" value="VFJ59220.1"/>
    <property type="molecule type" value="Genomic_DNA"/>
</dbReference>
<gene>
    <name evidence="3" type="ORF">BECKFW1821A_GA0114235_10897</name>
</gene>
<proteinExistence type="predicted"/>
<sequence>MFDDFLTSLNPILVSAVATAVLAVVAVLPHIISKIRNANFRVFRIPFRASFTPHRITAVAAILTAIATIAIAVATVFSTYKSFSTYKYEEASTPDSTDEDRRISRCRNEMVRIPSAHYPLTHIPLPDGYLDSLYVKQVTIERAFYIDRDEVTMSEFNDFLQTLTPEKRSKLGLDRRWEEDVDYLYEEHKPLDKISWKAANAYVQRQREKTGCSLELPSSIEWIAALMYSNNLPRDQRPDGLLEGPDEWSRDSCARWSAGHWILGVSRQENPRSAKAECYPGNLSTSKMGFRMVYRDDW</sequence>
<reference evidence="3" key="1">
    <citation type="submission" date="2019-02" db="EMBL/GenBank/DDBJ databases">
        <authorList>
            <person name="Gruber-Vodicka R. H."/>
            <person name="Seah K. B. B."/>
        </authorList>
    </citation>
    <scope>NUCLEOTIDE SEQUENCE</scope>
    <source>
        <strain evidence="3">BECK_BZ15</strain>
    </source>
</reference>
<feature type="domain" description="Sulfatase-modifying factor enzyme-like" evidence="2">
    <location>
        <begin position="128"/>
        <end position="229"/>
    </location>
</feature>
<name>A0A450SYC8_9GAMM</name>